<sequence>MGNKAKVEVLQAEVDENDQSFFRLRVDGRAIKYLTVEPGLYSAEDMCFGPSLLSILPDFPPGDWNDGLVARDTNSGQPFFAHTSRTQFPSIRHRWRGVYVDYLDIAVGEKLRTGIYEVTCPRFDTVVVAKFARFAWEIQYLESETVAYEWIDGREIGPRFLGHLTEGDRVIGFLMECVTGARHACLSDIAACQQTLSRLHQLGILHGDINRFNFLIYNSKAVLIDFDTARRCDDQDALRKEFETLPSYLQDTSRRGGGGILCAAPN</sequence>
<evidence type="ECO:0000259" key="9">
    <source>
        <dbReference type="Pfam" id="PF01163"/>
    </source>
</evidence>
<gene>
    <name evidence="10" type="ORF">CNMCM7691_004062</name>
</gene>
<dbReference type="AlphaFoldDB" id="A0A8H6R4Q3"/>
<dbReference type="GO" id="GO:0005524">
    <property type="term" value="F:ATP binding"/>
    <property type="evidence" value="ECO:0007669"/>
    <property type="project" value="UniProtKB-KW"/>
</dbReference>
<dbReference type="GO" id="GO:0004674">
    <property type="term" value="F:protein serine/threonine kinase activity"/>
    <property type="evidence" value="ECO:0007669"/>
    <property type="project" value="UniProtKB-KW"/>
</dbReference>
<dbReference type="Proteomes" id="UP000641853">
    <property type="component" value="Unassembled WGS sequence"/>
</dbReference>
<dbReference type="Gene3D" id="1.10.510.10">
    <property type="entry name" value="Transferase(Phosphotransferase) domain 1"/>
    <property type="match status" value="1"/>
</dbReference>
<keyword evidence="2" id="KW-0723">Serine/threonine-protein kinase</keyword>
<keyword evidence="6" id="KW-0067">ATP-binding</keyword>
<evidence type="ECO:0000256" key="3">
    <source>
        <dbReference type="ARBA" id="ARBA00022679"/>
    </source>
</evidence>
<evidence type="ECO:0000256" key="5">
    <source>
        <dbReference type="ARBA" id="ARBA00022777"/>
    </source>
</evidence>
<evidence type="ECO:0000256" key="4">
    <source>
        <dbReference type="ARBA" id="ARBA00022741"/>
    </source>
</evidence>
<dbReference type="EC" id="2.7.11.1" evidence="1"/>
<evidence type="ECO:0000256" key="6">
    <source>
        <dbReference type="ARBA" id="ARBA00022840"/>
    </source>
</evidence>
<comment type="catalytic activity">
    <reaction evidence="8">
        <text>L-seryl-[protein] + ATP = O-phospho-L-seryl-[protein] + ADP + H(+)</text>
        <dbReference type="Rhea" id="RHEA:17989"/>
        <dbReference type="Rhea" id="RHEA-COMP:9863"/>
        <dbReference type="Rhea" id="RHEA-COMP:11604"/>
        <dbReference type="ChEBI" id="CHEBI:15378"/>
        <dbReference type="ChEBI" id="CHEBI:29999"/>
        <dbReference type="ChEBI" id="CHEBI:30616"/>
        <dbReference type="ChEBI" id="CHEBI:83421"/>
        <dbReference type="ChEBI" id="CHEBI:456216"/>
        <dbReference type="EC" id="2.7.11.1"/>
    </reaction>
</comment>
<keyword evidence="5" id="KW-0418">Kinase</keyword>
<keyword evidence="4" id="KW-0547">Nucleotide-binding</keyword>
<dbReference type="Pfam" id="PF01163">
    <property type="entry name" value="RIO1"/>
    <property type="match status" value="1"/>
</dbReference>
<protein>
    <recommendedName>
        <fullName evidence="1">non-specific serine/threonine protein kinase</fullName>
        <ecNumber evidence="1">2.7.11.1</ecNumber>
    </recommendedName>
</protein>
<evidence type="ECO:0000256" key="2">
    <source>
        <dbReference type="ARBA" id="ARBA00022527"/>
    </source>
</evidence>
<evidence type="ECO:0000256" key="8">
    <source>
        <dbReference type="ARBA" id="ARBA00048679"/>
    </source>
</evidence>
<dbReference type="InterPro" id="IPR011009">
    <property type="entry name" value="Kinase-like_dom_sf"/>
</dbReference>
<proteinExistence type="predicted"/>
<keyword evidence="11" id="KW-1185">Reference proteome</keyword>
<comment type="caution">
    <text evidence="10">The sequence shown here is derived from an EMBL/GenBank/DDBJ whole genome shotgun (WGS) entry which is preliminary data.</text>
</comment>
<organism evidence="10 11">
    <name type="scientific">Aspergillus felis</name>
    <dbReference type="NCBI Taxonomy" id="1287682"/>
    <lineage>
        <taxon>Eukaryota</taxon>
        <taxon>Fungi</taxon>
        <taxon>Dikarya</taxon>
        <taxon>Ascomycota</taxon>
        <taxon>Pezizomycotina</taxon>
        <taxon>Eurotiomycetes</taxon>
        <taxon>Eurotiomycetidae</taxon>
        <taxon>Eurotiales</taxon>
        <taxon>Aspergillaceae</taxon>
        <taxon>Aspergillus</taxon>
        <taxon>Aspergillus subgen. Fumigati</taxon>
    </lineage>
</organism>
<dbReference type="InterPro" id="IPR018934">
    <property type="entry name" value="RIO_dom"/>
</dbReference>
<evidence type="ECO:0000313" key="10">
    <source>
        <dbReference type="EMBL" id="KAF7183712.1"/>
    </source>
</evidence>
<comment type="catalytic activity">
    <reaction evidence="7">
        <text>L-threonyl-[protein] + ATP = O-phospho-L-threonyl-[protein] + ADP + H(+)</text>
        <dbReference type="Rhea" id="RHEA:46608"/>
        <dbReference type="Rhea" id="RHEA-COMP:11060"/>
        <dbReference type="Rhea" id="RHEA-COMP:11605"/>
        <dbReference type="ChEBI" id="CHEBI:15378"/>
        <dbReference type="ChEBI" id="CHEBI:30013"/>
        <dbReference type="ChEBI" id="CHEBI:30616"/>
        <dbReference type="ChEBI" id="CHEBI:61977"/>
        <dbReference type="ChEBI" id="CHEBI:456216"/>
        <dbReference type="EC" id="2.7.11.1"/>
    </reaction>
</comment>
<evidence type="ECO:0000313" key="11">
    <source>
        <dbReference type="Proteomes" id="UP000641853"/>
    </source>
</evidence>
<name>A0A8H6R4Q3_9EURO</name>
<keyword evidence="3" id="KW-0808">Transferase</keyword>
<reference evidence="10" key="1">
    <citation type="submission" date="2020-06" db="EMBL/GenBank/DDBJ databases">
        <title>Draft genome sequences of strains closely related to Aspergillus parafelis and Aspergillus hiratsukae.</title>
        <authorList>
            <person name="Dos Santos R.A.C."/>
            <person name="Rivero-Menendez O."/>
            <person name="Steenwyk J.L."/>
            <person name="Mead M.E."/>
            <person name="Goldman G.H."/>
            <person name="Alastruey-Izquierdo A."/>
            <person name="Rokas A."/>
        </authorList>
    </citation>
    <scope>NUCLEOTIDE SEQUENCE</scope>
    <source>
        <strain evidence="10">CNM-CM7691</strain>
    </source>
</reference>
<accession>A0A8H6R4Q3</accession>
<evidence type="ECO:0000256" key="1">
    <source>
        <dbReference type="ARBA" id="ARBA00012513"/>
    </source>
</evidence>
<dbReference type="EMBL" id="JACBAG010001704">
    <property type="protein sequence ID" value="KAF7183712.1"/>
    <property type="molecule type" value="Genomic_DNA"/>
</dbReference>
<dbReference type="SUPFAM" id="SSF56112">
    <property type="entry name" value="Protein kinase-like (PK-like)"/>
    <property type="match status" value="1"/>
</dbReference>
<evidence type="ECO:0000256" key="7">
    <source>
        <dbReference type="ARBA" id="ARBA00047899"/>
    </source>
</evidence>
<feature type="domain" description="RIO-type" evidence="9">
    <location>
        <begin position="194"/>
        <end position="238"/>
    </location>
</feature>